<keyword evidence="3" id="KW-1185">Reference proteome</keyword>
<dbReference type="Proteomes" id="UP000624709">
    <property type="component" value="Unassembled WGS sequence"/>
</dbReference>
<organism evidence="2 3">
    <name type="scientific">Actinoplanes palleronii</name>
    <dbReference type="NCBI Taxonomy" id="113570"/>
    <lineage>
        <taxon>Bacteria</taxon>
        <taxon>Bacillati</taxon>
        <taxon>Actinomycetota</taxon>
        <taxon>Actinomycetes</taxon>
        <taxon>Micromonosporales</taxon>
        <taxon>Micromonosporaceae</taxon>
        <taxon>Actinoplanes</taxon>
    </lineage>
</organism>
<protein>
    <submittedName>
        <fullName evidence="2">Uncharacterized protein</fullName>
    </submittedName>
</protein>
<comment type="caution">
    <text evidence="2">The sequence shown here is derived from an EMBL/GenBank/DDBJ whole genome shotgun (WGS) entry which is preliminary data.</text>
</comment>
<name>A0ABQ4B0Z7_9ACTN</name>
<evidence type="ECO:0000313" key="2">
    <source>
        <dbReference type="EMBL" id="GIE64242.1"/>
    </source>
</evidence>
<feature type="region of interest" description="Disordered" evidence="1">
    <location>
        <begin position="286"/>
        <end position="310"/>
    </location>
</feature>
<feature type="region of interest" description="Disordered" evidence="1">
    <location>
        <begin position="328"/>
        <end position="359"/>
    </location>
</feature>
<reference evidence="2 3" key="1">
    <citation type="submission" date="2021-01" db="EMBL/GenBank/DDBJ databases">
        <title>Whole genome shotgun sequence of Actinoplanes palleronii NBRC 14916.</title>
        <authorList>
            <person name="Komaki H."/>
            <person name="Tamura T."/>
        </authorList>
    </citation>
    <scope>NUCLEOTIDE SEQUENCE [LARGE SCALE GENOMIC DNA]</scope>
    <source>
        <strain evidence="2 3">NBRC 14916</strain>
    </source>
</reference>
<gene>
    <name evidence="2" type="ORF">Apa02nite_003500</name>
</gene>
<feature type="compositionally biased region" description="Low complexity" evidence="1">
    <location>
        <begin position="343"/>
        <end position="352"/>
    </location>
</feature>
<evidence type="ECO:0000313" key="3">
    <source>
        <dbReference type="Proteomes" id="UP000624709"/>
    </source>
</evidence>
<proteinExistence type="predicted"/>
<accession>A0ABQ4B0Z7</accession>
<dbReference type="EMBL" id="BOMS01000008">
    <property type="protein sequence ID" value="GIE64242.1"/>
    <property type="molecule type" value="Genomic_DNA"/>
</dbReference>
<sequence>MVEPGHPLGQRCRVGELGEDLAQRGHVLVRHEQHPLRPGGLQDPGGDRVPLGVVAVQQLVAGLAADHLGELPAQVEGVLQTQVEALTTGRRVDVRGVAGQQHPAGAVPRGLPGGVGEPAGPAHLVQHQRLGRQGRGDLGVRDRIVAPGRRLHRTGRQHAEDPVAQRQHGQHPVTLRRRQLPPLRATPGQRDVRDQGTDPAVPAFKINTRPLSYDTPRAVAAHQIPGPLAVHRHPGLVLTERVQRRAVADLGAERQRPVGQPRLDPGLRDADLVRVRRVQHRVVERDPGEVPARQQHRRLGQDLVEQSPGGEHLGRARLQVERLGLPGALGQPLQHQDPRPAERQLPGQHQPGRPGPRHDHVVVHARRSRFFV</sequence>
<feature type="region of interest" description="Disordered" evidence="1">
    <location>
        <begin position="146"/>
        <end position="203"/>
    </location>
</feature>
<evidence type="ECO:0000256" key="1">
    <source>
        <dbReference type="SAM" id="MobiDB-lite"/>
    </source>
</evidence>